<accession>A0ABU5UXJ4</accession>
<protein>
    <recommendedName>
        <fullName evidence="3">DUF4365 domain-containing protein</fullName>
    </recommendedName>
</protein>
<sequence length="282" mass="31976">MAEVKLGLCNPPLPIYIYVGQGELQGEPYVWYNYIIDQDKKIPVFQRALTGYIVQLKLTTKEYKGEDKPKLDIVVCADEIYVIRSGIETNFTKTFLLSASLVDDFSQPLMITAVPGKENCVFCRLYNAVNKSAIRSDWNPHADWAEIMQSIQSKLSGNQVFELEEENIPKTKPQNVAPHPQDLRVKQVRTLFNYPVDLVKEWLQSNNVQRPSQLPLSEIDKLVNIICMAWAADKVDPNHAASSYQQQVIRAMSEGLDEVAAIRAWANYVLRQKTAVTATTVK</sequence>
<evidence type="ECO:0000313" key="2">
    <source>
        <dbReference type="Proteomes" id="UP001303285"/>
    </source>
</evidence>
<organism evidence="1 2">
    <name type="scientific">Nodularia spumigena UHCC 0060</name>
    <dbReference type="NCBI Taxonomy" id="3110300"/>
    <lineage>
        <taxon>Bacteria</taxon>
        <taxon>Bacillati</taxon>
        <taxon>Cyanobacteriota</taxon>
        <taxon>Cyanophyceae</taxon>
        <taxon>Nostocales</taxon>
        <taxon>Nodulariaceae</taxon>
        <taxon>Nodularia</taxon>
    </lineage>
</organism>
<reference evidence="1 2" key="1">
    <citation type="submission" date="2023-12" db="EMBL/GenBank/DDBJ databases">
        <title>Baltic Sea Cyanobacteria.</title>
        <authorList>
            <person name="Delbaje E."/>
            <person name="Fewer D.P."/>
            <person name="Shishido T.K."/>
        </authorList>
    </citation>
    <scope>NUCLEOTIDE SEQUENCE [LARGE SCALE GENOMIC DNA]</scope>
    <source>
        <strain evidence="1 2">UHCC 0060</strain>
    </source>
</reference>
<name>A0ABU5UXJ4_NODSP</name>
<gene>
    <name evidence="1" type="ORF">VB695_23755</name>
</gene>
<proteinExistence type="predicted"/>
<dbReference type="Proteomes" id="UP001303285">
    <property type="component" value="Unassembled WGS sequence"/>
</dbReference>
<evidence type="ECO:0000313" key="1">
    <source>
        <dbReference type="EMBL" id="MEA5611038.1"/>
    </source>
</evidence>
<dbReference type="RefSeq" id="WP_006197195.1">
    <property type="nucleotide sequence ID" value="NZ_JAYGHK010000162.1"/>
</dbReference>
<comment type="caution">
    <text evidence="1">The sequence shown here is derived from an EMBL/GenBank/DDBJ whole genome shotgun (WGS) entry which is preliminary data.</text>
</comment>
<evidence type="ECO:0008006" key="3">
    <source>
        <dbReference type="Google" id="ProtNLM"/>
    </source>
</evidence>
<dbReference type="EMBL" id="JAYGHK010000162">
    <property type="protein sequence ID" value="MEA5611038.1"/>
    <property type="molecule type" value="Genomic_DNA"/>
</dbReference>
<keyword evidence="2" id="KW-1185">Reference proteome</keyword>